<sequence length="102" mass="11050">MFQAGGAPQAAHPHAQRLPTVRVHVLWQVFPTEGDSQPALAAAHGRETVRVRDVRRKVPPNDDPETAHAQTSGGGGALGWTTSEPGGVRRGDWTDTERRRRG</sequence>
<reference evidence="2" key="1">
    <citation type="submission" date="2021-05" db="EMBL/GenBank/DDBJ databases">
        <authorList>
            <person name="Alioto T."/>
            <person name="Alioto T."/>
            <person name="Gomez Garrido J."/>
        </authorList>
    </citation>
    <scope>NUCLEOTIDE SEQUENCE</scope>
</reference>
<dbReference type="AlphaFoldDB" id="A0A8D8LS41"/>
<feature type="compositionally biased region" description="Basic and acidic residues" evidence="1">
    <location>
        <begin position="87"/>
        <end position="102"/>
    </location>
</feature>
<protein>
    <submittedName>
        <fullName evidence="2">Uncharacterized protein</fullName>
    </submittedName>
</protein>
<organism evidence="2">
    <name type="scientific">Cacopsylla melanoneura</name>
    <dbReference type="NCBI Taxonomy" id="428564"/>
    <lineage>
        <taxon>Eukaryota</taxon>
        <taxon>Metazoa</taxon>
        <taxon>Ecdysozoa</taxon>
        <taxon>Arthropoda</taxon>
        <taxon>Hexapoda</taxon>
        <taxon>Insecta</taxon>
        <taxon>Pterygota</taxon>
        <taxon>Neoptera</taxon>
        <taxon>Paraneoptera</taxon>
        <taxon>Hemiptera</taxon>
        <taxon>Sternorrhyncha</taxon>
        <taxon>Psylloidea</taxon>
        <taxon>Psyllidae</taxon>
        <taxon>Psyllinae</taxon>
        <taxon>Cacopsylla</taxon>
    </lineage>
</organism>
<dbReference type="EMBL" id="HBUF01032047">
    <property type="protein sequence ID" value="CAG6615150.1"/>
    <property type="molecule type" value="Transcribed_RNA"/>
</dbReference>
<dbReference type="EMBL" id="HBUF01032046">
    <property type="protein sequence ID" value="CAG6615148.1"/>
    <property type="molecule type" value="Transcribed_RNA"/>
</dbReference>
<dbReference type="EMBL" id="HBUF01032044">
    <property type="protein sequence ID" value="CAG6615144.1"/>
    <property type="molecule type" value="Transcribed_RNA"/>
</dbReference>
<accession>A0A8D8LS41</accession>
<evidence type="ECO:0000256" key="1">
    <source>
        <dbReference type="SAM" id="MobiDB-lite"/>
    </source>
</evidence>
<feature type="region of interest" description="Disordered" evidence="1">
    <location>
        <begin position="33"/>
        <end position="102"/>
    </location>
</feature>
<name>A0A8D8LS41_9HEMI</name>
<proteinExistence type="predicted"/>
<evidence type="ECO:0000313" key="2">
    <source>
        <dbReference type="EMBL" id="CAG6615150.1"/>
    </source>
</evidence>